<feature type="transmembrane region" description="Helical" evidence="4">
    <location>
        <begin position="80"/>
        <end position="96"/>
    </location>
</feature>
<feature type="transmembrane region" description="Helical" evidence="4">
    <location>
        <begin position="296"/>
        <end position="316"/>
    </location>
</feature>
<dbReference type="Pfam" id="PF07690">
    <property type="entry name" value="MFS_1"/>
    <property type="match status" value="1"/>
</dbReference>
<evidence type="ECO:0008006" key="7">
    <source>
        <dbReference type="Google" id="ProtNLM"/>
    </source>
</evidence>
<gene>
    <name evidence="5" type="ORF">NEE01_04615</name>
</gene>
<keyword evidence="3 4" id="KW-0472">Membrane</keyword>
<dbReference type="Proteomes" id="UP001165565">
    <property type="component" value="Unassembled WGS sequence"/>
</dbReference>
<evidence type="ECO:0000256" key="4">
    <source>
        <dbReference type="SAM" id="Phobius"/>
    </source>
</evidence>
<dbReference type="AlphaFoldDB" id="A0AA42CPQ1"/>
<proteinExistence type="predicted"/>
<evidence type="ECO:0000313" key="5">
    <source>
        <dbReference type="EMBL" id="MCW6534062.1"/>
    </source>
</evidence>
<feature type="transmembrane region" description="Helical" evidence="4">
    <location>
        <begin position="166"/>
        <end position="186"/>
    </location>
</feature>
<feature type="transmembrane region" description="Helical" evidence="4">
    <location>
        <begin position="328"/>
        <end position="351"/>
    </location>
</feature>
<reference evidence="5" key="1">
    <citation type="submission" date="2022-06" db="EMBL/GenBank/DDBJ databases">
        <title>Sphingomonas sp. nov. isolated from rhizosphere soil of tomato.</title>
        <authorList>
            <person name="Dong H."/>
            <person name="Gao R."/>
        </authorList>
    </citation>
    <scope>NUCLEOTIDE SEQUENCE</scope>
    <source>
        <strain evidence="5">MMSM24</strain>
    </source>
</reference>
<dbReference type="Gene3D" id="1.20.1250.20">
    <property type="entry name" value="MFS general substrate transporter like domains"/>
    <property type="match status" value="1"/>
</dbReference>
<dbReference type="InterPro" id="IPR011701">
    <property type="entry name" value="MFS"/>
</dbReference>
<feature type="transmembrane region" description="Helical" evidence="4">
    <location>
        <begin position="357"/>
        <end position="378"/>
    </location>
</feature>
<keyword evidence="6" id="KW-1185">Reference proteome</keyword>
<feature type="transmembrane region" description="Helical" evidence="4">
    <location>
        <begin position="12"/>
        <end position="33"/>
    </location>
</feature>
<dbReference type="EMBL" id="JANFAV010000002">
    <property type="protein sequence ID" value="MCW6534062.1"/>
    <property type="molecule type" value="Genomic_DNA"/>
</dbReference>
<feature type="transmembrane region" description="Helical" evidence="4">
    <location>
        <begin position="102"/>
        <end position="124"/>
    </location>
</feature>
<evidence type="ECO:0000256" key="2">
    <source>
        <dbReference type="ARBA" id="ARBA00022989"/>
    </source>
</evidence>
<feature type="transmembrane region" description="Helical" evidence="4">
    <location>
        <begin position="53"/>
        <end position="73"/>
    </location>
</feature>
<feature type="transmembrane region" description="Helical" evidence="4">
    <location>
        <begin position="272"/>
        <end position="290"/>
    </location>
</feature>
<organism evidence="5 6">
    <name type="scientific">Sphingomonas lycopersici</name>
    <dbReference type="NCBI Taxonomy" id="2951807"/>
    <lineage>
        <taxon>Bacteria</taxon>
        <taxon>Pseudomonadati</taxon>
        <taxon>Pseudomonadota</taxon>
        <taxon>Alphaproteobacteria</taxon>
        <taxon>Sphingomonadales</taxon>
        <taxon>Sphingomonadaceae</taxon>
        <taxon>Sphingomonas</taxon>
    </lineage>
</organism>
<feature type="transmembrane region" description="Helical" evidence="4">
    <location>
        <begin position="207"/>
        <end position="229"/>
    </location>
</feature>
<dbReference type="RefSeq" id="WP_265268040.1">
    <property type="nucleotide sequence ID" value="NZ_JANFAV010000002.1"/>
</dbReference>
<evidence type="ECO:0000313" key="6">
    <source>
        <dbReference type="Proteomes" id="UP001165565"/>
    </source>
</evidence>
<sequence>MIAEPDRAQPVGRGAIAGAIALYIAGGLFWAFLPFFVSLQTEHAGIGAAEAGLLGTAYLAGFTVSSMLAVWWAGRIALRPAIAGAAVVIAAAFWLLGVSAAFAVALAACFVIGNAMGGLWVIAYRVLGLAPVPARAFAIAIGLSYPALALVTFTAGQWIIPRSGLAGVLLTIALLVGILSLGGTQLPRQFTPAAAANRQSGAGATGAGVLALAALFFTGFAFACIWSFAAKIGTSIGIDAGAVGAVLSSNLLLTGFGSLVASAMVGRTRHALPLLGALAVLALCAGLLMLPLTPLLFAVALVGLGFGIGAVMPYQLAAISDADRSGALTSLIVAVQGAGSALGPPLAGLMWDAGGPVAIAGAGLLLIFAGTGCSVLAIRGSSGRA</sequence>
<comment type="caution">
    <text evidence="5">The sequence shown here is derived from an EMBL/GenBank/DDBJ whole genome shotgun (WGS) entry which is preliminary data.</text>
</comment>
<keyword evidence="1 4" id="KW-0812">Transmembrane</keyword>
<feature type="transmembrane region" description="Helical" evidence="4">
    <location>
        <begin position="241"/>
        <end position="265"/>
    </location>
</feature>
<dbReference type="InterPro" id="IPR036259">
    <property type="entry name" value="MFS_trans_sf"/>
</dbReference>
<name>A0AA42CPQ1_9SPHN</name>
<evidence type="ECO:0000256" key="1">
    <source>
        <dbReference type="ARBA" id="ARBA00022692"/>
    </source>
</evidence>
<protein>
    <recommendedName>
        <fullName evidence="7">MFS transporter</fullName>
    </recommendedName>
</protein>
<evidence type="ECO:0000256" key="3">
    <source>
        <dbReference type="ARBA" id="ARBA00023136"/>
    </source>
</evidence>
<accession>A0AA42CPQ1</accession>
<dbReference type="SUPFAM" id="SSF103473">
    <property type="entry name" value="MFS general substrate transporter"/>
    <property type="match status" value="1"/>
</dbReference>
<dbReference type="GO" id="GO:0022857">
    <property type="term" value="F:transmembrane transporter activity"/>
    <property type="evidence" value="ECO:0007669"/>
    <property type="project" value="InterPro"/>
</dbReference>
<feature type="transmembrane region" description="Helical" evidence="4">
    <location>
        <begin position="136"/>
        <end position="160"/>
    </location>
</feature>
<keyword evidence="2 4" id="KW-1133">Transmembrane helix</keyword>